<evidence type="ECO:0000313" key="2">
    <source>
        <dbReference type="Proteomes" id="UP000297597"/>
    </source>
</evidence>
<dbReference type="RefSeq" id="WP_205078102.1">
    <property type="nucleotide sequence ID" value="NZ_QFFZ01000083.1"/>
</dbReference>
<reference evidence="1 2" key="1">
    <citation type="journal article" date="2018" name="Environ. Microbiol.">
        <title>Novel energy conservation strategies and behaviour of Pelotomaculum schinkii driving syntrophic propionate catabolism.</title>
        <authorList>
            <person name="Hidalgo-Ahumada C.A.P."/>
            <person name="Nobu M.K."/>
            <person name="Narihiro T."/>
            <person name="Tamaki H."/>
            <person name="Liu W.T."/>
            <person name="Kamagata Y."/>
            <person name="Stams A.J.M."/>
            <person name="Imachi H."/>
            <person name="Sousa D.Z."/>
        </authorList>
    </citation>
    <scope>NUCLEOTIDE SEQUENCE [LARGE SCALE GENOMIC DNA]</scope>
    <source>
        <strain evidence="1 2">MGP</strain>
    </source>
</reference>
<evidence type="ECO:0000313" key="1">
    <source>
        <dbReference type="EMBL" id="TEB08709.1"/>
    </source>
</evidence>
<keyword evidence="2" id="KW-1185">Reference proteome</keyword>
<protein>
    <submittedName>
        <fullName evidence="1">Polyamine aminopropyltransferase</fullName>
        <ecNumber evidence="1">2.5.1.16</ecNumber>
    </submittedName>
</protein>
<comment type="caution">
    <text evidence="1">The sequence shown here is derived from an EMBL/GenBank/DDBJ whole genome shotgun (WGS) entry which is preliminary data.</text>
</comment>
<dbReference type="SUPFAM" id="SSF53335">
    <property type="entry name" value="S-adenosyl-L-methionine-dependent methyltransferases"/>
    <property type="match status" value="1"/>
</dbReference>
<sequence length="762" mass="87349">MAKIYNKLERMEALKMAEEIGAASAAQRLGIKKNTIYDWESRANEIIQIIAEVNAKNDQESIRSSLYLGTDLMLQSAVLKAAMSKGSVSEEDVAFIQALISYYDVFSMLSMVKSGEIVLPEIDVNELMKNSGLSWDDLSWRAVSRISADSVDAVFGLICAVTEAVINECIYNIAAADHILRREKFFVLFKQKTLYYICELFAKMYTEHEEKIKQECQQFIDGFVDVRYQKASDAYNRTNIDYEIAEAQTLGDVFFAQVLVPQKEHLVEPFKKMVSEVQNMCSFTDTLMEKYAVWVKTDAAAMQRDAHRIIHNAVKYALLNICIANGGIQLEQAGMIDMIISCDKYAAEETDSCIALCELSDREQRKTAGEKSKALRSQLKNLLQNCMEAEVYGIRFDGDGTMFDHNILSFAVLRKGLTEVCLVFSAVEGIKAKKMEAGLDKVCGEVFNRLKAEVLVTDLKRWHESNRRNKNKYYNSILMRKLSNYLNETPDAITAENVRKLAEDTGISYEYAYAKLLAAILGLDADGADLEVFHDYFIPMVRQLDPTVYENDRYYQTIKLPSDNLNRWEFRTKRLKPCEAFIYNDNEVTSDGRIIPRIGFFMRDFYYPAVLENKREWMTLLPNEIETILPVAKESAGKVLTYGLGLGYFAFLASENDNVESVTIVEYSHDVIALFQKYILPQFHHPEKIQIIEGNAFVYAEKVMADGMYDFVFVDIWHDVSDGAEMYLRFKAYETKCPNTRFFYWIEDSIKCYLNDDLWALM</sequence>
<dbReference type="InterPro" id="IPR029063">
    <property type="entry name" value="SAM-dependent_MTases_sf"/>
</dbReference>
<proteinExistence type="predicted"/>
<dbReference type="AlphaFoldDB" id="A0A4Y7RJ14"/>
<name>A0A4Y7RJ14_9FIRM</name>
<dbReference type="EMBL" id="QFFZ01000083">
    <property type="protein sequence ID" value="TEB08709.1"/>
    <property type="molecule type" value="Genomic_DNA"/>
</dbReference>
<dbReference type="GO" id="GO:0004766">
    <property type="term" value="F:spermidine synthase activity"/>
    <property type="evidence" value="ECO:0007669"/>
    <property type="project" value="UniProtKB-EC"/>
</dbReference>
<dbReference type="Proteomes" id="UP000297597">
    <property type="component" value="Unassembled WGS sequence"/>
</dbReference>
<keyword evidence="1" id="KW-0808">Transferase</keyword>
<gene>
    <name evidence="1" type="primary">speE_2</name>
    <name evidence="1" type="ORF">Pmgp_03673</name>
</gene>
<dbReference type="EC" id="2.5.1.16" evidence="1"/>
<accession>A0A4Y7RJ14</accession>
<organism evidence="1 2">
    <name type="scientific">Pelotomaculum propionicicum</name>
    <dbReference type="NCBI Taxonomy" id="258475"/>
    <lineage>
        <taxon>Bacteria</taxon>
        <taxon>Bacillati</taxon>
        <taxon>Bacillota</taxon>
        <taxon>Clostridia</taxon>
        <taxon>Eubacteriales</taxon>
        <taxon>Desulfotomaculaceae</taxon>
        <taxon>Pelotomaculum</taxon>
    </lineage>
</organism>
<dbReference type="Gene3D" id="3.40.50.150">
    <property type="entry name" value="Vaccinia Virus protein VP39"/>
    <property type="match status" value="1"/>
</dbReference>